<evidence type="ECO:0000313" key="12">
    <source>
        <dbReference type="EMBL" id="MBS2549291.1"/>
    </source>
</evidence>
<dbReference type="SUPFAM" id="SSF50022">
    <property type="entry name" value="ISP domain"/>
    <property type="match status" value="1"/>
</dbReference>
<comment type="cofactor">
    <cofactor evidence="9">
        <name>[2Fe-2S] cluster</name>
        <dbReference type="ChEBI" id="CHEBI:190135"/>
    </cofactor>
</comment>
<dbReference type="PROSITE" id="PS51296">
    <property type="entry name" value="RIESKE"/>
    <property type="match status" value="1"/>
</dbReference>
<feature type="domain" description="Rieske" evidence="11">
    <location>
        <begin position="105"/>
        <end position="197"/>
    </location>
</feature>
<evidence type="ECO:0000313" key="13">
    <source>
        <dbReference type="Proteomes" id="UP000730482"/>
    </source>
</evidence>
<sequence>MATVDLAATQTDDETACPAHSDGTGRRAFFGIAAAVGAVCAGCSSSKSSTASAGSTGTSTSAAGGGSSSSTSSVPGSSDSTSGSGSDSASGSTSASSSGSGGGGAALAAASSVPVGGGTILAAQKIVLTQPTAGTYKAFTAVCTHMGCIVGTVQNGLIVCPCHGSEYHIADGSVANGPAPTPLAAIPITVANGQITKA</sequence>
<evidence type="ECO:0000256" key="1">
    <source>
        <dbReference type="ARBA" id="ARBA00002494"/>
    </source>
</evidence>
<comment type="caution">
    <text evidence="12">The sequence shown here is derived from an EMBL/GenBank/DDBJ whole genome shotgun (WGS) entry which is preliminary data.</text>
</comment>
<feature type="region of interest" description="Disordered" evidence="10">
    <location>
        <begin position="46"/>
        <end position="99"/>
    </location>
</feature>
<dbReference type="Pfam" id="PF00355">
    <property type="entry name" value="Rieske"/>
    <property type="match status" value="1"/>
</dbReference>
<dbReference type="InterPro" id="IPR036922">
    <property type="entry name" value="Rieske_2Fe-2S_sf"/>
</dbReference>
<keyword evidence="13" id="KW-1185">Reference proteome</keyword>
<evidence type="ECO:0000256" key="7">
    <source>
        <dbReference type="ARBA" id="ARBA00023157"/>
    </source>
</evidence>
<protein>
    <recommendedName>
        <fullName evidence="2">Cytochrome bc1 complex Rieske iron-sulfur subunit</fullName>
    </recommendedName>
    <alternativeName>
        <fullName evidence="8">Cytochrome bc1 reductase complex subunit QcrA</fullName>
    </alternativeName>
</protein>
<evidence type="ECO:0000256" key="5">
    <source>
        <dbReference type="ARBA" id="ARBA00023004"/>
    </source>
</evidence>
<evidence type="ECO:0000256" key="3">
    <source>
        <dbReference type="ARBA" id="ARBA00022714"/>
    </source>
</evidence>
<evidence type="ECO:0000256" key="2">
    <source>
        <dbReference type="ARBA" id="ARBA00015816"/>
    </source>
</evidence>
<evidence type="ECO:0000259" key="11">
    <source>
        <dbReference type="PROSITE" id="PS51296"/>
    </source>
</evidence>
<evidence type="ECO:0000256" key="4">
    <source>
        <dbReference type="ARBA" id="ARBA00022723"/>
    </source>
</evidence>
<feature type="region of interest" description="Disordered" evidence="10">
    <location>
        <begin position="1"/>
        <end position="22"/>
    </location>
</feature>
<feature type="compositionally biased region" description="Low complexity" evidence="10">
    <location>
        <begin position="46"/>
        <end position="98"/>
    </location>
</feature>
<dbReference type="PRINTS" id="PR00162">
    <property type="entry name" value="RIESKE"/>
</dbReference>
<accession>A0ABS5KTC3</accession>
<evidence type="ECO:0000256" key="10">
    <source>
        <dbReference type="SAM" id="MobiDB-lite"/>
    </source>
</evidence>
<proteinExistence type="predicted"/>
<dbReference type="Proteomes" id="UP000730482">
    <property type="component" value="Unassembled WGS sequence"/>
</dbReference>
<keyword evidence="5" id="KW-0408">Iron</keyword>
<dbReference type="InterPro" id="IPR005805">
    <property type="entry name" value="Rieske_Fe-S_prot_C"/>
</dbReference>
<keyword evidence="3" id="KW-0001">2Fe-2S</keyword>
<keyword evidence="7" id="KW-1015">Disulfide bond</keyword>
<keyword evidence="4" id="KW-0479">Metal-binding</keyword>
<name>A0ABS5KTC3_9ACTN</name>
<dbReference type="Gene3D" id="2.102.10.10">
    <property type="entry name" value="Rieske [2Fe-2S] iron-sulphur domain"/>
    <property type="match status" value="1"/>
</dbReference>
<evidence type="ECO:0000256" key="9">
    <source>
        <dbReference type="ARBA" id="ARBA00034078"/>
    </source>
</evidence>
<dbReference type="EMBL" id="JAAFYZ010000068">
    <property type="protein sequence ID" value="MBS2549291.1"/>
    <property type="molecule type" value="Genomic_DNA"/>
</dbReference>
<organism evidence="12 13">
    <name type="scientific">Catenulispora pinistramenti</name>
    <dbReference type="NCBI Taxonomy" id="2705254"/>
    <lineage>
        <taxon>Bacteria</taxon>
        <taxon>Bacillati</taxon>
        <taxon>Actinomycetota</taxon>
        <taxon>Actinomycetes</taxon>
        <taxon>Catenulisporales</taxon>
        <taxon>Catenulisporaceae</taxon>
        <taxon>Catenulispora</taxon>
    </lineage>
</organism>
<reference evidence="12 13" key="1">
    <citation type="submission" date="2020-02" db="EMBL/GenBank/DDBJ databases">
        <title>Acidophilic actinobacteria isolated from forest soil.</title>
        <authorList>
            <person name="Golinska P."/>
        </authorList>
    </citation>
    <scope>NUCLEOTIDE SEQUENCE [LARGE SCALE GENOMIC DNA]</scope>
    <source>
        <strain evidence="12 13">NL8</strain>
    </source>
</reference>
<dbReference type="RefSeq" id="WP_212010854.1">
    <property type="nucleotide sequence ID" value="NZ_JAAFYZ010000068.1"/>
</dbReference>
<evidence type="ECO:0000256" key="6">
    <source>
        <dbReference type="ARBA" id="ARBA00023014"/>
    </source>
</evidence>
<evidence type="ECO:0000256" key="8">
    <source>
        <dbReference type="ARBA" id="ARBA00029586"/>
    </source>
</evidence>
<dbReference type="CDD" id="cd03467">
    <property type="entry name" value="Rieske"/>
    <property type="match status" value="1"/>
</dbReference>
<dbReference type="InterPro" id="IPR017941">
    <property type="entry name" value="Rieske_2Fe-2S"/>
</dbReference>
<dbReference type="InterPro" id="IPR014349">
    <property type="entry name" value="Rieske_Fe-S_prot"/>
</dbReference>
<gene>
    <name evidence="12" type="ORF">KGQ19_20720</name>
</gene>
<keyword evidence="6" id="KW-0411">Iron-sulfur</keyword>
<dbReference type="PANTHER" id="PTHR10134">
    <property type="entry name" value="CYTOCHROME B-C1 COMPLEX SUBUNIT RIESKE, MITOCHONDRIAL"/>
    <property type="match status" value="1"/>
</dbReference>
<comment type="function">
    <text evidence="1">Iron-sulfur subunit of the cytochrome bc1 complex, an essential component of the respiratory electron transport chain required for ATP synthesis. The bc1 complex catalyzes the oxidation of menaquinol and the reduction of cytochrome c in the respiratory chain. The bc1 complex operates through a Q-cycle mechanism that couples electron transfer to generation of the proton gradient that drives ATP synthesis.</text>
</comment>